<dbReference type="PROSITE" id="PS00086">
    <property type="entry name" value="CYTOCHROME_P450"/>
    <property type="match status" value="1"/>
</dbReference>
<keyword evidence="10 13" id="KW-0408">Iron</keyword>
<feature type="binding site" description="axial binding residue" evidence="13">
    <location>
        <position position="445"/>
    </location>
    <ligand>
        <name>heme</name>
        <dbReference type="ChEBI" id="CHEBI:30413"/>
    </ligand>
    <ligandPart>
        <name>Fe</name>
        <dbReference type="ChEBI" id="CHEBI:18248"/>
    </ligandPart>
</feature>
<gene>
    <name evidence="15" type="ORF">AMATHDRAFT_134704</name>
</gene>
<evidence type="ECO:0000256" key="3">
    <source>
        <dbReference type="ARBA" id="ARBA00004721"/>
    </source>
</evidence>
<evidence type="ECO:0000256" key="1">
    <source>
        <dbReference type="ARBA" id="ARBA00001971"/>
    </source>
</evidence>
<evidence type="ECO:0000256" key="7">
    <source>
        <dbReference type="ARBA" id="ARBA00022723"/>
    </source>
</evidence>
<dbReference type="InterPro" id="IPR050121">
    <property type="entry name" value="Cytochrome_P450_monoxygenase"/>
</dbReference>
<sequence length="501" mass="56375">MIAFSAISLAKSFVGIAYRRFVLRHVPGPPPPSLLWGEEWHLYTSHPGSLYSSWHKNYGKVVRFSGVFGHQILSIIDPSAISFILGEGAYSFPKPQSVRAWFKALLGEGILWVEGKSAHDKQRKLLAPALSQQSVRDLVPVFLETSNKLVMQWLALLDKSRSEAIEIEVTNWVGRFALDTISRAAFSYDFDCLSGRENSLFEALDGLTNNENKLSSFYMRALFWLFPSVLVTGKKGEMIRRTKRELGRIGAKMWEDAKIISDTSDRTLMARMLRADHVSTLEMSEEEIVAQMRTIISAGYETVSAIISWLLYEIACNPTIQTALRTEVTMMGDITLGKINTQCPLLDAILKETLRLHPAILENHHEAAHTVTVPLAEPLSGTSDMYLTIPKGTILLIPVNVIQQDSEEWGADAETFKPERWLNADKRRVGARRDLLAFSEGPRSCIGKAFALAEIKVFTVILLQQFEFSCNHHIEPFQSFVVRPRIKGQSWSSLPLVVKRV</sequence>
<evidence type="ECO:0000256" key="2">
    <source>
        <dbReference type="ARBA" id="ARBA00004370"/>
    </source>
</evidence>
<evidence type="ECO:0000256" key="5">
    <source>
        <dbReference type="ARBA" id="ARBA00022617"/>
    </source>
</evidence>
<dbReference type="PRINTS" id="PR00385">
    <property type="entry name" value="P450"/>
</dbReference>
<evidence type="ECO:0000256" key="11">
    <source>
        <dbReference type="ARBA" id="ARBA00023033"/>
    </source>
</evidence>
<dbReference type="AlphaFoldDB" id="A0A2A9P0Y4"/>
<dbReference type="SUPFAM" id="SSF48264">
    <property type="entry name" value="Cytochrome P450"/>
    <property type="match status" value="1"/>
</dbReference>
<dbReference type="InterPro" id="IPR036396">
    <property type="entry name" value="Cyt_P450_sf"/>
</dbReference>
<dbReference type="GO" id="GO:0004497">
    <property type="term" value="F:monooxygenase activity"/>
    <property type="evidence" value="ECO:0007669"/>
    <property type="project" value="UniProtKB-KW"/>
</dbReference>
<dbReference type="PRINTS" id="PR00465">
    <property type="entry name" value="EP450IV"/>
</dbReference>
<keyword evidence="6" id="KW-0812">Transmembrane</keyword>
<keyword evidence="11 14" id="KW-0503">Monooxygenase</keyword>
<evidence type="ECO:0000313" key="16">
    <source>
        <dbReference type="Proteomes" id="UP000242287"/>
    </source>
</evidence>
<evidence type="ECO:0008006" key="17">
    <source>
        <dbReference type="Google" id="ProtNLM"/>
    </source>
</evidence>
<dbReference type="PANTHER" id="PTHR24305">
    <property type="entry name" value="CYTOCHROME P450"/>
    <property type="match status" value="1"/>
</dbReference>
<dbReference type="Proteomes" id="UP000242287">
    <property type="component" value="Unassembled WGS sequence"/>
</dbReference>
<keyword evidence="9 14" id="KW-0560">Oxidoreductase</keyword>
<protein>
    <recommendedName>
        <fullName evidence="17">Cytochrome P450</fullName>
    </recommendedName>
</protein>
<evidence type="ECO:0000256" key="13">
    <source>
        <dbReference type="PIRSR" id="PIRSR602403-1"/>
    </source>
</evidence>
<dbReference type="Pfam" id="PF00067">
    <property type="entry name" value="p450"/>
    <property type="match status" value="1"/>
</dbReference>
<evidence type="ECO:0000256" key="12">
    <source>
        <dbReference type="ARBA" id="ARBA00023136"/>
    </source>
</evidence>
<evidence type="ECO:0000256" key="6">
    <source>
        <dbReference type="ARBA" id="ARBA00022692"/>
    </source>
</evidence>
<evidence type="ECO:0000256" key="10">
    <source>
        <dbReference type="ARBA" id="ARBA00023004"/>
    </source>
</evidence>
<evidence type="ECO:0000256" key="8">
    <source>
        <dbReference type="ARBA" id="ARBA00022989"/>
    </source>
</evidence>
<dbReference type="InterPro" id="IPR002403">
    <property type="entry name" value="Cyt_P450_E_grp-IV"/>
</dbReference>
<dbReference type="STRING" id="703135.A0A2A9P0Y4"/>
<dbReference type="InterPro" id="IPR017972">
    <property type="entry name" value="Cyt_P450_CS"/>
</dbReference>
<keyword evidence="12" id="KW-0472">Membrane</keyword>
<keyword evidence="16" id="KW-1185">Reference proteome</keyword>
<name>A0A2A9P0Y4_9AGAR</name>
<reference evidence="15 16" key="1">
    <citation type="submission" date="2014-02" db="EMBL/GenBank/DDBJ databases">
        <title>Transposable element dynamics among asymbiotic and ectomycorrhizal Amanita fungi.</title>
        <authorList>
            <consortium name="DOE Joint Genome Institute"/>
            <person name="Hess J."/>
            <person name="Skrede I."/>
            <person name="Wolfe B."/>
            <person name="LaButti K."/>
            <person name="Ohm R.A."/>
            <person name="Grigoriev I.V."/>
            <person name="Pringle A."/>
        </authorList>
    </citation>
    <scope>NUCLEOTIDE SEQUENCE [LARGE SCALE GENOMIC DNA]</scope>
    <source>
        <strain evidence="15 16">SKay4041</strain>
    </source>
</reference>
<keyword evidence="5 13" id="KW-0349">Heme</keyword>
<evidence type="ECO:0000256" key="14">
    <source>
        <dbReference type="RuleBase" id="RU000461"/>
    </source>
</evidence>
<dbReference type="PANTHER" id="PTHR24305:SF166">
    <property type="entry name" value="CYTOCHROME P450 12A4, MITOCHONDRIAL-RELATED"/>
    <property type="match status" value="1"/>
</dbReference>
<dbReference type="GO" id="GO:0020037">
    <property type="term" value="F:heme binding"/>
    <property type="evidence" value="ECO:0007669"/>
    <property type="project" value="InterPro"/>
</dbReference>
<comment type="subcellular location">
    <subcellularLocation>
        <location evidence="2">Membrane</location>
    </subcellularLocation>
</comment>
<dbReference type="OrthoDB" id="1470350at2759"/>
<proteinExistence type="inferred from homology"/>
<dbReference type="EMBL" id="KZ301969">
    <property type="protein sequence ID" value="PFH54737.1"/>
    <property type="molecule type" value="Genomic_DNA"/>
</dbReference>
<keyword evidence="7 13" id="KW-0479">Metal-binding</keyword>
<evidence type="ECO:0000256" key="9">
    <source>
        <dbReference type="ARBA" id="ARBA00023002"/>
    </source>
</evidence>
<dbReference type="Gene3D" id="1.10.630.10">
    <property type="entry name" value="Cytochrome P450"/>
    <property type="match status" value="1"/>
</dbReference>
<evidence type="ECO:0000256" key="4">
    <source>
        <dbReference type="ARBA" id="ARBA00010617"/>
    </source>
</evidence>
<accession>A0A2A9P0Y4</accession>
<keyword evidence="8" id="KW-1133">Transmembrane helix</keyword>
<comment type="cofactor">
    <cofactor evidence="1 13">
        <name>heme</name>
        <dbReference type="ChEBI" id="CHEBI:30413"/>
    </cofactor>
</comment>
<comment type="pathway">
    <text evidence="3">Secondary metabolite biosynthesis; terpenoid biosynthesis.</text>
</comment>
<comment type="similarity">
    <text evidence="4 14">Belongs to the cytochrome P450 family.</text>
</comment>
<evidence type="ECO:0000313" key="15">
    <source>
        <dbReference type="EMBL" id="PFH54737.1"/>
    </source>
</evidence>
<dbReference type="GO" id="GO:0016705">
    <property type="term" value="F:oxidoreductase activity, acting on paired donors, with incorporation or reduction of molecular oxygen"/>
    <property type="evidence" value="ECO:0007669"/>
    <property type="project" value="InterPro"/>
</dbReference>
<dbReference type="GO" id="GO:0016020">
    <property type="term" value="C:membrane"/>
    <property type="evidence" value="ECO:0007669"/>
    <property type="project" value="UniProtKB-SubCell"/>
</dbReference>
<organism evidence="15 16">
    <name type="scientific">Amanita thiersii Skay4041</name>
    <dbReference type="NCBI Taxonomy" id="703135"/>
    <lineage>
        <taxon>Eukaryota</taxon>
        <taxon>Fungi</taxon>
        <taxon>Dikarya</taxon>
        <taxon>Basidiomycota</taxon>
        <taxon>Agaricomycotina</taxon>
        <taxon>Agaricomycetes</taxon>
        <taxon>Agaricomycetidae</taxon>
        <taxon>Agaricales</taxon>
        <taxon>Pluteineae</taxon>
        <taxon>Amanitaceae</taxon>
        <taxon>Amanita</taxon>
    </lineage>
</organism>
<dbReference type="GO" id="GO:0005506">
    <property type="term" value="F:iron ion binding"/>
    <property type="evidence" value="ECO:0007669"/>
    <property type="project" value="InterPro"/>
</dbReference>
<dbReference type="InterPro" id="IPR001128">
    <property type="entry name" value="Cyt_P450"/>
</dbReference>